<keyword evidence="3" id="KW-1185">Reference proteome</keyword>
<evidence type="ECO:0000313" key="2">
    <source>
        <dbReference type="EMBL" id="MBO1805026.1"/>
    </source>
</evidence>
<organism evidence="2 3">
    <name type="scientific">Leucobacter ruminantium</name>
    <dbReference type="NCBI Taxonomy" id="1289170"/>
    <lineage>
        <taxon>Bacteria</taxon>
        <taxon>Bacillati</taxon>
        <taxon>Actinomycetota</taxon>
        <taxon>Actinomycetes</taxon>
        <taxon>Micrococcales</taxon>
        <taxon>Microbacteriaceae</taxon>
        <taxon>Leucobacter</taxon>
    </lineage>
</organism>
<dbReference type="RefSeq" id="WP_208045502.1">
    <property type="nucleotide sequence ID" value="NZ_JAGDYL010000008.1"/>
</dbReference>
<name>A0A939RYM5_9MICO</name>
<evidence type="ECO:0000256" key="1">
    <source>
        <dbReference type="SAM" id="MobiDB-lite"/>
    </source>
</evidence>
<comment type="caution">
    <text evidence="2">The sequence shown here is derived from an EMBL/GenBank/DDBJ whole genome shotgun (WGS) entry which is preliminary data.</text>
</comment>
<feature type="region of interest" description="Disordered" evidence="1">
    <location>
        <begin position="1"/>
        <end position="104"/>
    </location>
</feature>
<dbReference type="Proteomes" id="UP000664398">
    <property type="component" value="Unassembled WGS sequence"/>
</dbReference>
<gene>
    <name evidence="2" type="ORF">J4H91_06800</name>
</gene>
<dbReference type="AlphaFoldDB" id="A0A939RYM5"/>
<feature type="compositionally biased region" description="Low complexity" evidence="1">
    <location>
        <begin position="22"/>
        <end position="35"/>
    </location>
</feature>
<evidence type="ECO:0000313" key="3">
    <source>
        <dbReference type="Proteomes" id="UP000664398"/>
    </source>
</evidence>
<reference evidence="2" key="1">
    <citation type="submission" date="2021-03" db="EMBL/GenBank/DDBJ databases">
        <title>Leucobacter chromiisoli sp. nov., isolated from chromium-containing soil of chemical plant.</title>
        <authorList>
            <person name="Xu Z."/>
        </authorList>
    </citation>
    <scope>NUCLEOTIDE SEQUENCE</scope>
    <source>
        <strain evidence="2">A2</strain>
    </source>
</reference>
<feature type="compositionally biased region" description="Acidic residues" evidence="1">
    <location>
        <begin position="64"/>
        <end position="73"/>
    </location>
</feature>
<accession>A0A939RYM5</accession>
<dbReference type="EMBL" id="JAGDYL010000008">
    <property type="protein sequence ID" value="MBO1805026.1"/>
    <property type="molecule type" value="Genomic_DNA"/>
</dbReference>
<proteinExistence type="predicted"/>
<feature type="compositionally biased region" description="Basic and acidic residues" evidence="1">
    <location>
        <begin position="86"/>
        <end position="104"/>
    </location>
</feature>
<protein>
    <submittedName>
        <fullName evidence="2">Uncharacterized protein</fullName>
    </submittedName>
</protein>
<feature type="compositionally biased region" description="Basic and acidic residues" evidence="1">
    <location>
        <begin position="1"/>
        <end position="21"/>
    </location>
</feature>
<sequence length="104" mass="11003">MDQHANDPDKTGAERDPERPSAESPESVPESVPSAGDRAGKVGPDAADPPRAGTPGDERAADNPELDADEGADAFETPSSAQRKQRQSDAERQDEDHISIDTPD</sequence>